<proteinExistence type="predicted"/>
<accession>A0A4R3VD08</accession>
<gene>
    <name evidence="1" type="ORF">EV686_102246</name>
</gene>
<dbReference type="RefSeq" id="WP_132474133.1">
    <property type="nucleotide sequence ID" value="NZ_JBEBWM010000058.1"/>
</dbReference>
<dbReference type="PANTHER" id="PTHR33221:SF2">
    <property type="entry name" value="TRANSCRIPTIONAL REGULATOR"/>
    <property type="match status" value="1"/>
</dbReference>
<reference evidence="1 2" key="1">
    <citation type="submission" date="2019-03" db="EMBL/GenBank/DDBJ databases">
        <title>Genomic Encyclopedia of Type Strains, Phase IV (KMG-IV): sequencing the most valuable type-strain genomes for metagenomic binning, comparative biology and taxonomic classification.</title>
        <authorList>
            <person name="Goeker M."/>
        </authorList>
    </citation>
    <scope>NUCLEOTIDE SEQUENCE [LARGE SCALE GENOMIC DNA]</scope>
    <source>
        <strain evidence="1 2">DSM 100048</strain>
    </source>
</reference>
<dbReference type="SUPFAM" id="SSF46785">
    <property type="entry name" value="Winged helix' DNA-binding domain"/>
    <property type="match status" value="1"/>
</dbReference>
<dbReference type="InterPro" id="IPR011991">
    <property type="entry name" value="ArsR-like_HTH"/>
</dbReference>
<evidence type="ECO:0000313" key="2">
    <source>
        <dbReference type="Proteomes" id="UP000294692"/>
    </source>
</evidence>
<dbReference type="InterPro" id="IPR036390">
    <property type="entry name" value="WH_DNA-bd_sf"/>
</dbReference>
<sequence length="168" mass="18466">MLRVSKLIDYGTLMLAHMAQQPDRLFSASELAATLGLGQPVASKILKLLGQHDLVKSSRGVRGGYALARPAEQINVAQIIDALEEQPFGLTECTAQPGTCSIESDCNMRMNWQRINAIVRRTLEDVSVADMMRPAPSPPVEFPLMDRTALDAAVCTESQHSTPWSFRK</sequence>
<dbReference type="OrthoDB" id="9808360at2"/>
<dbReference type="InterPro" id="IPR036388">
    <property type="entry name" value="WH-like_DNA-bd_sf"/>
</dbReference>
<dbReference type="InterPro" id="IPR014290">
    <property type="entry name" value="SUF_FeS_clus_asmbl_reg"/>
</dbReference>
<dbReference type="PROSITE" id="PS51197">
    <property type="entry name" value="HTH_RRF2_2"/>
    <property type="match status" value="1"/>
</dbReference>
<dbReference type="InterPro" id="IPR000944">
    <property type="entry name" value="Tscrpt_reg_Rrf2"/>
</dbReference>
<dbReference type="Pfam" id="PF02082">
    <property type="entry name" value="Rrf2"/>
    <property type="match status" value="1"/>
</dbReference>
<dbReference type="Proteomes" id="UP000294692">
    <property type="component" value="Unassembled WGS sequence"/>
</dbReference>
<keyword evidence="2" id="KW-1185">Reference proteome</keyword>
<dbReference type="GO" id="GO:0003700">
    <property type="term" value="F:DNA-binding transcription factor activity"/>
    <property type="evidence" value="ECO:0007669"/>
    <property type="project" value="TreeGrafter"/>
</dbReference>
<name>A0A4R3VD08_9BURK</name>
<dbReference type="Gene3D" id="1.10.10.10">
    <property type="entry name" value="Winged helix-like DNA-binding domain superfamily/Winged helix DNA-binding domain"/>
    <property type="match status" value="1"/>
</dbReference>
<dbReference type="NCBIfam" id="TIGR00738">
    <property type="entry name" value="rrf2_super"/>
    <property type="match status" value="1"/>
</dbReference>
<protein>
    <submittedName>
        <fullName evidence="1">BadM/Rrf2 family transcriptional regulator</fullName>
    </submittedName>
</protein>
<dbReference type="AlphaFoldDB" id="A0A4R3VD08"/>
<dbReference type="CDD" id="cd00090">
    <property type="entry name" value="HTH_ARSR"/>
    <property type="match status" value="1"/>
</dbReference>
<evidence type="ECO:0000313" key="1">
    <source>
        <dbReference type="EMBL" id="TCV01534.1"/>
    </source>
</evidence>
<dbReference type="NCBIfam" id="TIGR02944">
    <property type="entry name" value="suf_reg_Xantho"/>
    <property type="match status" value="1"/>
</dbReference>
<comment type="caution">
    <text evidence="1">The sequence shown here is derived from an EMBL/GenBank/DDBJ whole genome shotgun (WGS) entry which is preliminary data.</text>
</comment>
<dbReference type="EMBL" id="SMBX01000002">
    <property type="protein sequence ID" value="TCV01534.1"/>
    <property type="molecule type" value="Genomic_DNA"/>
</dbReference>
<organism evidence="1 2">
    <name type="scientific">Paracandidimonas soli</name>
    <dbReference type="NCBI Taxonomy" id="1917182"/>
    <lineage>
        <taxon>Bacteria</taxon>
        <taxon>Pseudomonadati</taxon>
        <taxon>Pseudomonadota</taxon>
        <taxon>Betaproteobacteria</taxon>
        <taxon>Burkholderiales</taxon>
        <taxon>Alcaligenaceae</taxon>
        <taxon>Paracandidimonas</taxon>
    </lineage>
</organism>
<dbReference type="PANTHER" id="PTHR33221">
    <property type="entry name" value="WINGED HELIX-TURN-HELIX TRANSCRIPTIONAL REGULATOR, RRF2 FAMILY"/>
    <property type="match status" value="1"/>
</dbReference>
<dbReference type="GO" id="GO:0005829">
    <property type="term" value="C:cytosol"/>
    <property type="evidence" value="ECO:0007669"/>
    <property type="project" value="TreeGrafter"/>
</dbReference>